<dbReference type="InterPro" id="IPR008880">
    <property type="entry name" value="Trigger_fac_C"/>
</dbReference>
<keyword evidence="8 12" id="KW-0413">Isomerase</keyword>
<dbReference type="GO" id="GO:0043022">
    <property type="term" value="F:ribosome binding"/>
    <property type="evidence" value="ECO:0007669"/>
    <property type="project" value="TreeGrafter"/>
</dbReference>
<protein>
    <recommendedName>
        <fullName evidence="4 12">Trigger factor</fullName>
        <shortName evidence="12">TF</shortName>
        <ecNumber evidence="3 12">5.2.1.8</ecNumber>
    </recommendedName>
    <alternativeName>
        <fullName evidence="11 12">PPIase</fullName>
    </alternativeName>
</protein>
<dbReference type="InterPro" id="IPR001179">
    <property type="entry name" value="PPIase_FKBP_dom"/>
</dbReference>
<dbReference type="GO" id="GO:0051083">
    <property type="term" value="P:'de novo' cotranslational protein folding"/>
    <property type="evidence" value="ECO:0007669"/>
    <property type="project" value="TreeGrafter"/>
</dbReference>
<keyword evidence="5 12" id="KW-0132">Cell division</keyword>
<dbReference type="HAMAP" id="MF_00303">
    <property type="entry name" value="Trigger_factor_Tig"/>
    <property type="match status" value="1"/>
</dbReference>
<dbReference type="AlphaFoldDB" id="A0AAE9ZEP5"/>
<keyword evidence="12" id="KW-0963">Cytoplasm</keyword>
<dbReference type="Pfam" id="PF05697">
    <property type="entry name" value="Trigger_N"/>
    <property type="match status" value="1"/>
</dbReference>
<feature type="domain" description="PPIase FKBP-type" evidence="15">
    <location>
        <begin position="168"/>
        <end position="269"/>
    </location>
</feature>
<evidence type="ECO:0000256" key="1">
    <source>
        <dbReference type="ARBA" id="ARBA00000971"/>
    </source>
</evidence>
<evidence type="ECO:0000256" key="11">
    <source>
        <dbReference type="ARBA" id="ARBA00029986"/>
    </source>
</evidence>
<dbReference type="InterPro" id="IPR037041">
    <property type="entry name" value="Trigger_fac_C_sf"/>
</dbReference>
<dbReference type="Pfam" id="PF00254">
    <property type="entry name" value="FKBP_C"/>
    <property type="match status" value="1"/>
</dbReference>
<evidence type="ECO:0000256" key="13">
    <source>
        <dbReference type="PROSITE-ProRule" id="PRU00277"/>
    </source>
</evidence>
<keyword evidence="7 12" id="KW-0143">Chaperone</keyword>
<dbReference type="Gene3D" id="1.10.3120.10">
    <property type="entry name" value="Trigger factor, C-terminal domain"/>
    <property type="match status" value="1"/>
</dbReference>
<dbReference type="InterPro" id="IPR005215">
    <property type="entry name" value="Trig_fac"/>
</dbReference>
<dbReference type="Proteomes" id="UP001214043">
    <property type="component" value="Chromosome"/>
</dbReference>
<dbReference type="SUPFAM" id="SSF109998">
    <property type="entry name" value="Triger factor/SurA peptide-binding domain-like"/>
    <property type="match status" value="1"/>
</dbReference>
<evidence type="ECO:0000256" key="7">
    <source>
        <dbReference type="ARBA" id="ARBA00023186"/>
    </source>
</evidence>
<evidence type="ECO:0000256" key="8">
    <source>
        <dbReference type="ARBA" id="ARBA00023235"/>
    </source>
</evidence>
<organism evidence="16 17">
    <name type="scientific">Hyphococcus flavus</name>
    <dbReference type="NCBI Taxonomy" id="1866326"/>
    <lineage>
        <taxon>Bacteria</taxon>
        <taxon>Pseudomonadati</taxon>
        <taxon>Pseudomonadota</taxon>
        <taxon>Alphaproteobacteria</taxon>
        <taxon>Parvularculales</taxon>
        <taxon>Parvularculaceae</taxon>
        <taxon>Hyphococcus</taxon>
    </lineage>
</organism>
<evidence type="ECO:0000256" key="10">
    <source>
        <dbReference type="ARBA" id="ARBA00024849"/>
    </source>
</evidence>
<dbReference type="InterPro" id="IPR046357">
    <property type="entry name" value="PPIase_dom_sf"/>
</dbReference>
<sequence length="455" mass="51582">MEVIEKSAEGLDRKFLVKVPADELDKKLVAKLEEVKGRVHLKGFRKGKAPVSFLKKMYGKGMMSEIIQEIVSETSQKAFTDRDLQPATSPHPHFHSKIEDVIEGKADLEYDVHAEILPTFDPMDVAGMKLTRPVAEIPDADLDEALSNIAEQQVTYKERGKTAKAKEKDQVVINFVGKVDGEEFEGGKGEGFELVLGSGQFIAGFEDQIVGAKTDDDLEVKVTFPEEYHAKDLAGKDAVFDVKVVEVRVPEKVEIDDELAKKVGLESLEELKGRIKERIEEDYKQLSRGHLKRALLDKLDEAHDFELPKGMVDAEFDQIWRQVEGSERDEEDKDKSEDELKEEYRTIAERRVRLGLVLAEIGKRADVQVPSSELQQAIQQQAIREAQMMQMQGQEISPQEVLKFYQQNPQAIQQIRAPLFEEKVVDYILERAEVTEKTVSKEKLMEEPEGEEAFA</sequence>
<evidence type="ECO:0000313" key="17">
    <source>
        <dbReference type="Proteomes" id="UP001214043"/>
    </source>
</evidence>
<evidence type="ECO:0000259" key="15">
    <source>
        <dbReference type="PROSITE" id="PS50059"/>
    </source>
</evidence>
<dbReference type="PIRSF" id="PIRSF003095">
    <property type="entry name" value="Trigger_factor"/>
    <property type="match status" value="1"/>
</dbReference>
<dbReference type="SUPFAM" id="SSF102735">
    <property type="entry name" value="Trigger factor ribosome-binding domain"/>
    <property type="match status" value="1"/>
</dbReference>
<dbReference type="PANTHER" id="PTHR30560">
    <property type="entry name" value="TRIGGER FACTOR CHAPERONE AND PEPTIDYL-PROLYL CIS/TRANS ISOMERASE"/>
    <property type="match status" value="1"/>
</dbReference>
<keyword evidence="17" id="KW-1185">Reference proteome</keyword>
<keyword evidence="6 12" id="KW-0697">Rotamase</keyword>
<evidence type="ECO:0000256" key="5">
    <source>
        <dbReference type="ARBA" id="ARBA00022618"/>
    </source>
</evidence>
<dbReference type="Gene3D" id="3.10.50.40">
    <property type="match status" value="1"/>
</dbReference>
<comment type="function">
    <text evidence="10 12">Involved in protein export. Acts as a chaperone by maintaining the newly synthesized protein in an open conformation. Functions as a peptidyl-prolyl cis-trans isomerase.</text>
</comment>
<comment type="similarity">
    <text evidence="2 12 14">Belongs to the FKBP-type PPIase family. Tig subfamily.</text>
</comment>
<dbReference type="EC" id="5.2.1.8" evidence="3 12"/>
<evidence type="ECO:0000256" key="12">
    <source>
        <dbReference type="HAMAP-Rule" id="MF_00303"/>
    </source>
</evidence>
<evidence type="ECO:0000256" key="2">
    <source>
        <dbReference type="ARBA" id="ARBA00005464"/>
    </source>
</evidence>
<reference evidence="16" key="1">
    <citation type="submission" date="2023-02" db="EMBL/GenBank/DDBJ databases">
        <title>Genome sequence of Hyphococcus flavus.</title>
        <authorList>
            <person name="Rong J.-C."/>
            <person name="Zhao Q."/>
            <person name="Yi M."/>
            <person name="Wu J.-Y."/>
        </authorList>
    </citation>
    <scope>NUCLEOTIDE SEQUENCE</scope>
    <source>
        <strain evidence="16">MCCC 1K03223</strain>
    </source>
</reference>
<comment type="subcellular location">
    <subcellularLocation>
        <location evidence="12">Cytoplasm</location>
    </subcellularLocation>
    <text evidence="12">About half TF is bound to the ribosome near the polypeptide exit tunnel while the other half is free in the cytoplasm.</text>
</comment>
<evidence type="ECO:0000313" key="16">
    <source>
        <dbReference type="EMBL" id="WDI31747.1"/>
    </source>
</evidence>
<dbReference type="GO" id="GO:0003755">
    <property type="term" value="F:peptidyl-prolyl cis-trans isomerase activity"/>
    <property type="evidence" value="ECO:0007669"/>
    <property type="project" value="UniProtKB-UniRule"/>
</dbReference>
<dbReference type="NCBIfam" id="TIGR00115">
    <property type="entry name" value="tig"/>
    <property type="match status" value="1"/>
</dbReference>
<evidence type="ECO:0000256" key="6">
    <source>
        <dbReference type="ARBA" id="ARBA00023110"/>
    </source>
</evidence>
<dbReference type="EMBL" id="CP118166">
    <property type="protein sequence ID" value="WDI31747.1"/>
    <property type="molecule type" value="Genomic_DNA"/>
</dbReference>
<evidence type="ECO:0000256" key="9">
    <source>
        <dbReference type="ARBA" id="ARBA00023306"/>
    </source>
</evidence>
<dbReference type="SUPFAM" id="SSF54534">
    <property type="entry name" value="FKBP-like"/>
    <property type="match status" value="1"/>
</dbReference>
<evidence type="ECO:0000256" key="4">
    <source>
        <dbReference type="ARBA" id="ARBA00016902"/>
    </source>
</evidence>
<dbReference type="PROSITE" id="PS50059">
    <property type="entry name" value="FKBP_PPIASE"/>
    <property type="match status" value="1"/>
</dbReference>
<dbReference type="Pfam" id="PF05698">
    <property type="entry name" value="Trigger_C"/>
    <property type="match status" value="1"/>
</dbReference>
<proteinExistence type="inferred from homology"/>
<dbReference type="Gene3D" id="3.30.70.1050">
    <property type="entry name" value="Trigger factor ribosome-binding domain"/>
    <property type="match status" value="1"/>
</dbReference>
<dbReference type="InterPro" id="IPR027304">
    <property type="entry name" value="Trigger_fact/SurA_dom_sf"/>
</dbReference>
<dbReference type="GO" id="GO:0005737">
    <property type="term" value="C:cytoplasm"/>
    <property type="evidence" value="ECO:0007669"/>
    <property type="project" value="UniProtKB-SubCell"/>
</dbReference>
<accession>A0AAE9ZEP5</accession>
<evidence type="ECO:0000256" key="14">
    <source>
        <dbReference type="RuleBase" id="RU003914"/>
    </source>
</evidence>
<dbReference type="GO" id="GO:0044183">
    <property type="term" value="F:protein folding chaperone"/>
    <property type="evidence" value="ECO:0007669"/>
    <property type="project" value="TreeGrafter"/>
</dbReference>
<dbReference type="GO" id="GO:0051301">
    <property type="term" value="P:cell division"/>
    <property type="evidence" value="ECO:0007669"/>
    <property type="project" value="UniProtKB-KW"/>
</dbReference>
<comment type="catalytic activity">
    <reaction evidence="1 12 13">
        <text>[protein]-peptidylproline (omega=180) = [protein]-peptidylproline (omega=0)</text>
        <dbReference type="Rhea" id="RHEA:16237"/>
        <dbReference type="Rhea" id="RHEA-COMP:10747"/>
        <dbReference type="Rhea" id="RHEA-COMP:10748"/>
        <dbReference type="ChEBI" id="CHEBI:83833"/>
        <dbReference type="ChEBI" id="CHEBI:83834"/>
        <dbReference type="EC" id="5.2.1.8"/>
    </reaction>
</comment>
<dbReference type="InterPro" id="IPR008881">
    <property type="entry name" value="Trigger_fac_ribosome-bd_bac"/>
</dbReference>
<dbReference type="GO" id="GO:0015031">
    <property type="term" value="P:protein transport"/>
    <property type="evidence" value="ECO:0007669"/>
    <property type="project" value="UniProtKB-UniRule"/>
</dbReference>
<name>A0AAE9ZEP5_9PROT</name>
<keyword evidence="9 12" id="KW-0131">Cell cycle</keyword>
<dbReference type="PANTHER" id="PTHR30560:SF3">
    <property type="entry name" value="TRIGGER FACTOR-LIKE PROTEIN TIG, CHLOROPLASTIC"/>
    <property type="match status" value="1"/>
</dbReference>
<dbReference type="RefSeq" id="WP_274493634.1">
    <property type="nucleotide sequence ID" value="NZ_CP118166.1"/>
</dbReference>
<dbReference type="InterPro" id="IPR036611">
    <property type="entry name" value="Trigger_fac_ribosome-bd_sf"/>
</dbReference>
<comment type="domain">
    <text evidence="12">Consists of 3 domains; the N-terminus binds the ribosome, the middle domain has PPIase activity, while the C-terminus has intrinsic chaperone activity on its own.</text>
</comment>
<evidence type="ECO:0000256" key="3">
    <source>
        <dbReference type="ARBA" id="ARBA00013194"/>
    </source>
</evidence>
<gene>
    <name evidence="12 16" type="primary">tig</name>
    <name evidence="16" type="ORF">PUV54_00920</name>
</gene>
<dbReference type="KEGG" id="hfl:PUV54_00920"/>
<dbReference type="FunFam" id="3.10.50.40:FF:000001">
    <property type="entry name" value="Trigger factor"/>
    <property type="match status" value="1"/>
</dbReference>
<dbReference type="GO" id="GO:0043335">
    <property type="term" value="P:protein unfolding"/>
    <property type="evidence" value="ECO:0007669"/>
    <property type="project" value="TreeGrafter"/>
</dbReference>